<dbReference type="SUPFAM" id="SSF88946">
    <property type="entry name" value="Sigma2 domain of RNA polymerase sigma factors"/>
    <property type="match status" value="1"/>
</dbReference>
<accession>A0A562SSW9</accession>
<dbReference type="NCBIfam" id="TIGR02937">
    <property type="entry name" value="sigma70-ECF"/>
    <property type="match status" value="1"/>
</dbReference>
<dbReference type="GO" id="GO:0006352">
    <property type="term" value="P:DNA-templated transcription initiation"/>
    <property type="evidence" value="ECO:0007669"/>
    <property type="project" value="InterPro"/>
</dbReference>
<keyword evidence="3" id="KW-0731">Sigma factor</keyword>
<dbReference type="InterPro" id="IPR007627">
    <property type="entry name" value="RNA_pol_sigma70_r2"/>
</dbReference>
<dbReference type="AlphaFoldDB" id="A0A562SSW9"/>
<evidence type="ECO:0000256" key="2">
    <source>
        <dbReference type="ARBA" id="ARBA00023015"/>
    </source>
</evidence>
<dbReference type="PANTHER" id="PTHR43133:SF46">
    <property type="entry name" value="RNA POLYMERASE SIGMA-70 FACTOR ECF SUBFAMILY"/>
    <property type="match status" value="1"/>
</dbReference>
<dbReference type="PANTHER" id="PTHR43133">
    <property type="entry name" value="RNA POLYMERASE ECF-TYPE SIGMA FACTO"/>
    <property type="match status" value="1"/>
</dbReference>
<evidence type="ECO:0000313" key="7">
    <source>
        <dbReference type="EMBL" id="TWI83896.1"/>
    </source>
</evidence>
<dbReference type="NCBIfam" id="TIGR02985">
    <property type="entry name" value="Sig70_bacteroi1"/>
    <property type="match status" value="1"/>
</dbReference>
<proteinExistence type="inferred from homology"/>
<dbReference type="GO" id="GO:0016987">
    <property type="term" value="F:sigma factor activity"/>
    <property type="evidence" value="ECO:0007669"/>
    <property type="project" value="UniProtKB-KW"/>
</dbReference>
<evidence type="ECO:0000256" key="1">
    <source>
        <dbReference type="ARBA" id="ARBA00010641"/>
    </source>
</evidence>
<dbReference type="Gene3D" id="1.10.1740.10">
    <property type="match status" value="1"/>
</dbReference>
<dbReference type="Proteomes" id="UP000316167">
    <property type="component" value="Unassembled WGS sequence"/>
</dbReference>
<name>A0A562SSW9_9BACT</name>
<dbReference type="GO" id="GO:0003677">
    <property type="term" value="F:DNA binding"/>
    <property type="evidence" value="ECO:0007669"/>
    <property type="project" value="InterPro"/>
</dbReference>
<dbReference type="InterPro" id="IPR039425">
    <property type="entry name" value="RNA_pol_sigma-70-like"/>
</dbReference>
<dbReference type="EMBL" id="VLLE01000003">
    <property type="protein sequence ID" value="TWI83896.1"/>
    <property type="molecule type" value="Genomic_DNA"/>
</dbReference>
<feature type="domain" description="RNA polymerase sigma factor 70 region 4 type 2" evidence="6">
    <location>
        <begin position="124"/>
        <end position="176"/>
    </location>
</feature>
<evidence type="ECO:0000256" key="4">
    <source>
        <dbReference type="ARBA" id="ARBA00023163"/>
    </source>
</evidence>
<comment type="caution">
    <text evidence="7">The sequence shown here is derived from an EMBL/GenBank/DDBJ whole genome shotgun (WGS) entry which is preliminary data.</text>
</comment>
<dbReference type="Pfam" id="PF08281">
    <property type="entry name" value="Sigma70_r4_2"/>
    <property type="match status" value="1"/>
</dbReference>
<dbReference type="InterPro" id="IPR014327">
    <property type="entry name" value="RNA_pol_sigma70_bacteroid"/>
</dbReference>
<sequence>MTETEQIQELFSEIALQNSQQAYRRLFIRLHKPLLRFAYGILKSNDDAEEVVSDVFINLWQKRQELTAIESPLLYIYTAVKNRALNVLAKQKRQEAADASQWLVPLNSVSFNPEQLMISQETILRIRKAVDELPARCRLIFLLIKEDGLRYREVAELLNISVKTVEAQMAIAMRRMAQCMHLQLPVKESANFFKK</sequence>
<dbReference type="InterPro" id="IPR013325">
    <property type="entry name" value="RNA_pol_sigma_r2"/>
</dbReference>
<gene>
    <name evidence="7" type="ORF">IQ13_2015</name>
</gene>
<comment type="similarity">
    <text evidence="1">Belongs to the sigma-70 factor family. ECF subfamily.</text>
</comment>
<evidence type="ECO:0000259" key="5">
    <source>
        <dbReference type="Pfam" id="PF04542"/>
    </source>
</evidence>
<dbReference type="InterPro" id="IPR013249">
    <property type="entry name" value="RNA_pol_sigma70_r4_t2"/>
</dbReference>
<evidence type="ECO:0000313" key="8">
    <source>
        <dbReference type="Proteomes" id="UP000316167"/>
    </source>
</evidence>
<evidence type="ECO:0000256" key="3">
    <source>
        <dbReference type="ARBA" id="ARBA00023082"/>
    </source>
</evidence>
<organism evidence="7 8">
    <name type="scientific">Lacibacter cauensis</name>
    <dbReference type="NCBI Taxonomy" id="510947"/>
    <lineage>
        <taxon>Bacteria</taxon>
        <taxon>Pseudomonadati</taxon>
        <taxon>Bacteroidota</taxon>
        <taxon>Chitinophagia</taxon>
        <taxon>Chitinophagales</taxon>
        <taxon>Chitinophagaceae</taxon>
        <taxon>Lacibacter</taxon>
    </lineage>
</organism>
<dbReference type="OrthoDB" id="659361at2"/>
<reference evidence="7 8" key="1">
    <citation type="journal article" date="2015" name="Stand. Genomic Sci.">
        <title>Genomic Encyclopedia of Bacterial and Archaeal Type Strains, Phase III: the genomes of soil and plant-associated and newly described type strains.</title>
        <authorList>
            <person name="Whitman W.B."/>
            <person name="Woyke T."/>
            <person name="Klenk H.P."/>
            <person name="Zhou Y."/>
            <person name="Lilburn T.G."/>
            <person name="Beck B.J."/>
            <person name="De Vos P."/>
            <person name="Vandamme P."/>
            <person name="Eisen J.A."/>
            <person name="Garrity G."/>
            <person name="Hugenholtz P."/>
            <person name="Kyrpides N.C."/>
        </authorList>
    </citation>
    <scope>NUCLEOTIDE SEQUENCE [LARGE SCALE GENOMIC DNA]</scope>
    <source>
        <strain evidence="7 8">CGMCC 1.7271</strain>
    </source>
</reference>
<feature type="domain" description="RNA polymerase sigma-70 region 2" evidence="5">
    <location>
        <begin position="27"/>
        <end position="93"/>
    </location>
</feature>
<dbReference type="Pfam" id="PF04542">
    <property type="entry name" value="Sigma70_r2"/>
    <property type="match status" value="1"/>
</dbReference>
<dbReference type="SUPFAM" id="SSF88659">
    <property type="entry name" value="Sigma3 and sigma4 domains of RNA polymerase sigma factors"/>
    <property type="match status" value="1"/>
</dbReference>
<dbReference type="Gene3D" id="1.10.10.10">
    <property type="entry name" value="Winged helix-like DNA-binding domain superfamily/Winged helix DNA-binding domain"/>
    <property type="match status" value="1"/>
</dbReference>
<keyword evidence="4" id="KW-0804">Transcription</keyword>
<dbReference type="InterPro" id="IPR014284">
    <property type="entry name" value="RNA_pol_sigma-70_dom"/>
</dbReference>
<protein>
    <submittedName>
        <fullName evidence="7">RNA polymerase sigma-70 factor (ECF subfamily)</fullName>
    </submittedName>
</protein>
<dbReference type="InterPro" id="IPR036388">
    <property type="entry name" value="WH-like_DNA-bd_sf"/>
</dbReference>
<keyword evidence="2" id="KW-0805">Transcription regulation</keyword>
<evidence type="ECO:0000259" key="6">
    <source>
        <dbReference type="Pfam" id="PF08281"/>
    </source>
</evidence>
<dbReference type="RefSeq" id="WP_144886176.1">
    <property type="nucleotide sequence ID" value="NZ_VLLE01000003.1"/>
</dbReference>
<dbReference type="InterPro" id="IPR013324">
    <property type="entry name" value="RNA_pol_sigma_r3/r4-like"/>
</dbReference>
<keyword evidence="8" id="KW-1185">Reference proteome</keyword>